<sequence length="299" mass="32571">MVQFDVIIIGGSYAGLSAAMALGRSLRKVLVLDAGDPCNKNAPHSHNFLTRDGEVPGTISTIGLAQVLKYPTVEFQRQEVTSVVRTQSGIFEVATGTAVWQARKILFATGIRDIIPDIPGMQACVGISVIHCPYCHGYEVHSKPTAVLANGDMGFDYARMVFNWTKDLTLLTNGPANLTVENHEKLLSRGVKIEEAEVVEVLHTHGQVSGVRFKDGRELDTEVIYSRNPFVQKSSIPEHLGCEKEENGLLKVDDFQRTTVEGIYAAGDNCYPVRSVAGAVATGNKAGAFINHELIQEDF</sequence>
<keyword evidence="1" id="KW-0285">Flavoprotein</keyword>
<evidence type="ECO:0000313" key="5">
    <source>
        <dbReference type="Proteomes" id="UP000680038"/>
    </source>
</evidence>
<protein>
    <submittedName>
        <fullName evidence="4">Alkyl hydroperoxide reductase subunit F</fullName>
        <ecNumber evidence="4">1.8.1.-</ecNumber>
    </submittedName>
</protein>
<dbReference type="Proteomes" id="UP000680038">
    <property type="component" value="Unassembled WGS sequence"/>
</dbReference>
<dbReference type="EC" id="1.8.1.-" evidence="4"/>
<dbReference type="Gene3D" id="3.50.50.60">
    <property type="entry name" value="FAD/NAD(P)-binding domain"/>
    <property type="match status" value="2"/>
</dbReference>
<dbReference type="PRINTS" id="PR00469">
    <property type="entry name" value="PNDRDTASEII"/>
</dbReference>
<keyword evidence="5" id="KW-1185">Reference proteome</keyword>
<reference evidence="4" key="1">
    <citation type="submission" date="2021-04" db="EMBL/GenBank/DDBJ databases">
        <authorList>
            <person name="Rodrigo-Torres L."/>
            <person name="Arahal R. D."/>
            <person name="Lucena T."/>
        </authorList>
    </citation>
    <scope>NUCLEOTIDE SEQUENCE</scope>
    <source>
        <strain evidence="4">CECT 9275</strain>
    </source>
</reference>
<dbReference type="PANTHER" id="PTHR48105">
    <property type="entry name" value="THIOREDOXIN REDUCTASE 1-RELATED-RELATED"/>
    <property type="match status" value="1"/>
</dbReference>
<evidence type="ECO:0000259" key="3">
    <source>
        <dbReference type="Pfam" id="PF07992"/>
    </source>
</evidence>
<dbReference type="PRINTS" id="PR00368">
    <property type="entry name" value="FADPNR"/>
</dbReference>
<dbReference type="RefSeq" id="WP_215238014.1">
    <property type="nucleotide sequence ID" value="NZ_CAJRAF010000001.1"/>
</dbReference>
<organism evidence="4 5">
    <name type="scientific">Dyadobacter helix</name>
    <dbReference type="NCBI Taxonomy" id="2822344"/>
    <lineage>
        <taxon>Bacteria</taxon>
        <taxon>Pseudomonadati</taxon>
        <taxon>Bacteroidota</taxon>
        <taxon>Cytophagia</taxon>
        <taxon>Cytophagales</taxon>
        <taxon>Spirosomataceae</taxon>
        <taxon>Dyadobacter</taxon>
    </lineage>
</organism>
<dbReference type="InterPro" id="IPR036188">
    <property type="entry name" value="FAD/NAD-bd_sf"/>
</dbReference>
<gene>
    <name evidence="4" type="primary">ahpF</name>
    <name evidence="4" type="ORF">DYBT9275_01356</name>
</gene>
<name>A0A916J8S3_9BACT</name>
<dbReference type="Pfam" id="PF07992">
    <property type="entry name" value="Pyr_redox_2"/>
    <property type="match status" value="1"/>
</dbReference>
<accession>A0A916J8S3</accession>
<dbReference type="SUPFAM" id="SSF51905">
    <property type="entry name" value="FAD/NAD(P)-binding domain"/>
    <property type="match status" value="1"/>
</dbReference>
<evidence type="ECO:0000256" key="1">
    <source>
        <dbReference type="ARBA" id="ARBA00022630"/>
    </source>
</evidence>
<dbReference type="InterPro" id="IPR023753">
    <property type="entry name" value="FAD/NAD-binding_dom"/>
</dbReference>
<keyword evidence="2 4" id="KW-0560">Oxidoreductase</keyword>
<proteinExistence type="predicted"/>
<evidence type="ECO:0000313" key="4">
    <source>
        <dbReference type="EMBL" id="CAG4994266.1"/>
    </source>
</evidence>
<evidence type="ECO:0000256" key="2">
    <source>
        <dbReference type="ARBA" id="ARBA00023002"/>
    </source>
</evidence>
<comment type="caution">
    <text evidence="4">The sequence shown here is derived from an EMBL/GenBank/DDBJ whole genome shotgun (WGS) entry which is preliminary data.</text>
</comment>
<dbReference type="GO" id="GO:0016491">
    <property type="term" value="F:oxidoreductase activity"/>
    <property type="evidence" value="ECO:0007669"/>
    <property type="project" value="UniProtKB-KW"/>
</dbReference>
<dbReference type="InterPro" id="IPR050097">
    <property type="entry name" value="Ferredoxin-NADP_redctase_2"/>
</dbReference>
<feature type="domain" description="FAD/NAD(P)-binding" evidence="3">
    <location>
        <begin position="4"/>
        <end position="282"/>
    </location>
</feature>
<dbReference type="AlphaFoldDB" id="A0A916J8S3"/>
<dbReference type="EMBL" id="CAJRAF010000001">
    <property type="protein sequence ID" value="CAG4994266.1"/>
    <property type="molecule type" value="Genomic_DNA"/>
</dbReference>